<feature type="domain" description="Aldehyde oxidase/xanthine dehydrogenase a/b hammerhead" evidence="1">
    <location>
        <begin position="204"/>
        <end position="293"/>
    </location>
</feature>
<dbReference type="InterPro" id="IPR006311">
    <property type="entry name" value="TAT_signal"/>
</dbReference>
<dbReference type="PIRSF" id="PIRSF036389">
    <property type="entry name" value="IOR_B"/>
    <property type="match status" value="1"/>
</dbReference>
<dbReference type="KEGG" id="abac:LuPra_04628"/>
<dbReference type="RefSeq" id="WP_110172929.1">
    <property type="nucleotide sequence ID" value="NZ_CP015136.1"/>
</dbReference>
<dbReference type="AlphaFoldDB" id="A0A143PT99"/>
<name>A0A143PT99_LUTPR</name>
<dbReference type="Proteomes" id="UP000076079">
    <property type="component" value="Chromosome"/>
</dbReference>
<keyword evidence="2" id="KW-0560">Oxidoreductase</keyword>
<evidence type="ECO:0000259" key="1">
    <source>
        <dbReference type="SMART" id="SM01008"/>
    </source>
</evidence>
<dbReference type="EC" id="1.3.99.16" evidence="2"/>
<accession>A0A143PT99</accession>
<dbReference type="Gene3D" id="3.90.1170.50">
    <property type="entry name" value="Aldehyde oxidase/xanthine dehydrogenase, a/b hammerhead"/>
    <property type="match status" value="1"/>
</dbReference>
<dbReference type="OrthoDB" id="9767994at2"/>
<evidence type="ECO:0000313" key="2">
    <source>
        <dbReference type="EMBL" id="AMY11378.1"/>
    </source>
</evidence>
<dbReference type="Gene3D" id="3.30.365.10">
    <property type="entry name" value="Aldehyde oxidase/xanthine dehydrogenase, molybdopterin binding domain"/>
    <property type="match status" value="4"/>
</dbReference>
<sequence length="743" mass="78610">MSPVLSRRAFLGGTAAAGAFVLGTRLVPVSVFSQDALAQGPWEPGVYLAILPDGLVQIVAHRSEMGTGIRTSLPLVVADELDADWARVTIVQALGDKKYGSQNTDGSCSIKDFYEPMRVAGATARTMLEQAAAKTWNVLVGEVAARNHAVVHASSGRSLGFGALVATARTLPVPDAASLQFKKAESYRYIGKPIPSTDLDGIVKGQGIYGADVDRPGMVFASISRPPVLGSALTAVDDAAARKVAGVTDVVKLPEAKPPYMFKALGGVAVIGTSTWASMQGRNALKATWSASPNASFDSASFRTMLMDIVKTPGKVEREQGNVDATIGTGTTHEATYYTPMLAHAPMEPPMAVAEVRGGKAEVWTCTQNPQAVQDTVGDALGIPPADVTCHVTLLGGGFGRKSKPDYAAEAALLARQVGKPVKVVWTREDDLQFDYFHAPSAQYLKASVGTSGLPNAWLQRTAFPPIGSTFDEKERYGSFQVGMGFTDIPYPIANLRVENNPAPSPVRIGWLRSVAHIHHAFAVQSFTDELAALAKADRVEYLLKLIGQPRVIDLAAEGVKGFKGEPKHPFDTARLRRVIELVAEKSGWAKKPAAPGRALGIAAHYSFYSYIAAVVEVEVNARGQVTIPRVDIAVDAGTIVSPDRVVAQFEGAAVFGTSIALLSEITASGGKIDQSNFANYVLARQDNAPKQAHVHVVQSTAPPAGVGEPGVPVIAPAIANAIFAATGQRMRELPVRKVSGRA</sequence>
<dbReference type="STRING" id="1855912.LuPra_04628"/>
<dbReference type="EMBL" id="CP015136">
    <property type="protein sequence ID" value="AMY11378.1"/>
    <property type="molecule type" value="Genomic_DNA"/>
</dbReference>
<proteinExistence type="predicted"/>
<dbReference type="InterPro" id="IPR008274">
    <property type="entry name" value="AldOxase/xan_DH_MoCoBD1"/>
</dbReference>
<dbReference type="InterPro" id="IPR037165">
    <property type="entry name" value="AldOxase/xan_DH_Mopterin-bd_sf"/>
</dbReference>
<dbReference type="PANTHER" id="PTHR47495:SF3">
    <property type="entry name" value="BLR6219 PROTEIN"/>
    <property type="match status" value="1"/>
</dbReference>
<dbReference type="Pfam" id="PF20256">
    <property type="entry name" value="MoCoBD_2"/>
    <property type="match status" value="2"/>
</dbReference>
<dbReference type="PANTHER" id="PTHR47495">
    <property type="entry name" value="ALDEHYDE DEHYDROGENASE"/>
    <property type="match status" value="1"/>
</dbReference>
<protein>
    <submittedName>
        <fullName evidence="2">Isoquinoline 1-oxidoreductase subunit beta</fullName>
        <ecNumber evidence="2">1.3.99.16</ecNumber>
    </submittedName>
</protein>
<reference evidence="3" key="2">
    <citation type="submission" date="2016-04" db="EMBL/GenBank/DDBJ databases">
        <title>First Complete Genome Sequence of a Subdivision 6 Acidobacterium.</title>
        <authorList>
            <person name="Huang S."/>
            <person name="Vieira S."/>
            <person name="Bunk B."/>
            <person name="Riedel T."/>
            <person name="Sproeer C."/>
            <person name="Overmann J."/>
        </authorList>
    </citation>
    <scope>NUCLEOTIDE SEQUENCE [LARGE SCALE GENOMIC DNA]</scope>
    <source>
        <strain evidence="3">DSM 100886 HEG_-6_39</strain>
    </source>
</reference>
<evidence type="ECO:0000313" key="3">
    <source>
        <dbReference type="Proteomes" id="UP000076079"/>
    </source>
</evidence>
<dbReference type="Pfam" id="PF02738">
    <property type="entry name" value="MoCoBD_1"/>
    <property type="match status" value="1"/>
</dbReference>
<gene>
    <name evidence="2" type="primary">iorB_3</name>
    <name evidence="2" type="ORF">LuPra_04628</name>
</gene>
<dbReference type="PROSITE" id="PS51318">
    <property type="entry name" value="TAT"/>
    <property type="match status" value="1"/>
</dbReference>
<dbReference type="SUPFAM" id="SSF56003">
    <property type="entry name" value="Molybdenum cofactor-binding domain"/>
    <property type="match status" value="2"/>
</dbReference>
<dbReference type="GO" id="GO:0047121">
    <property type="term" value="F:isoquinoline 1-oxidoreductase activity"/>
    <property type="evidence" value="ECO:0007669"/>
    <property type="project" value="UniProtKB-EC"/>
</dbReference>
<dbReference type="InterPro" id="IPR000674">
    <property type="entry name" value="Ald_Oxase/Xan_DH_a/b"/>
</dbReference>
<organism evidence="2 3">
    <name type="scientific">Luteitalea pratensis</name>
    <dbReference type="NCBI Taxonomy" id="1855912"/>
    <lineage>
        <taxon>Bacteria</taxon>
        <taxon>Pseudomonadati</taxon>
        <taxon>Acidobacteriota</taxon>
        <taxon>Vicinamibacteria</taxon>
        <taxon>Vicinamibacterales</taxon>
        <taxon>Vicinamibacteraceae</taxon>
        <taxon>Luteitalea</taxon>
    </lineage>
</organism>
<reference evidence="2 3" key="1">
    <citation type="journal article" date="2016" name="Genome Announc.">
        <title>First Complete Genome Sequence of a Subdivision 6 Acidobacterium Strain.</title>
        <authorList>
            <person name="Huang S."/>
            <person name="Vieira S."/>
            <person name="Bunk B."/>
            <person name="Riedel T."/>
            <person name="Sproer C."/>
            <person name="Overmann J."/>
        </authorList>
    </citation>
    <scope>NUCLEOTIDE SEQUENCE [LARGE SCALE GENOMIC DNA]</scope>
    <source>
        <strain evidence="3">DSM 100886 HEG_-6_39</strain>
    </source>
</reference>
<dbReference type="InterPro" id="IPR052516">
    <property type="entry name" value="N-heterocyclic_Hydroxylase"/>
</dbReference>
<dbReference type="SMART" id="SM01008">
    <property type="entry name" value="Ald_Xan_dh_C"/>
    <property type="match status" value="1"/>
</dbReference>
<keyword evidence="3" id="KW-1185">Reference proteome</keyword>
<dbReference type="InterPro" id="IPR046867">
    <property type="entry name" value="AldOxase/xan_DH_MoCoBD2"/>
</dbReference>
<dbReference type="PATRIC" id="fig|1813736.3.peg.4879"/>
<dbReference type="InterPro" id="IPR012368">
    <property type="entry name" value="OxRdtase_Mopterin-bd_su_IorB"/>
</dbReference>